<keyword evidence="3 5" id="KW-0732">Signal</keyword>
<dbReference type="AlphaFoldDB" id="A0A918KK63"/>
<reference evidence="7" key="1">
    <citation type="journal article" date="2014" name="Int. J. Syst. Evol. Microbiol.">
        <title>Complete genome sequence of Corynebacterium casei LMG S-19264T (=DSM 44701T), isolated from a smear-ripened cheese.</title>
        <authorList>
            <consortium name="US DOE Joint Genome Institute (JGI-PGF)"/>
            <person name="Walter F."/>
            <person name="Albersmeier A."/>
            <person name="Kalinowski J."/>
            <person name="Ruckert C."/>
        </authorList>
    </citation>
    <scope>NUCLEOTIDE SEQUENCE</scope>
    <source>
        <strain evidence="7">KCTC 22169</strain>
    </source>
</reference>
<sequence length="246" mass="28652">MRHLLACLMAIPLLLSPALAEQNDPKAVELLERIDQLYQQDSAHATLSMNIVTPDYERSLKLESWSIGLDYSLIRVLEPRKERGVSTLKRENEMWNYLPKIRKVVKVPPSMMMSSWMGSDFTNDDLMRETSWVEEYTVTLEETDDLYILDLTPKEQTVTVWGRMEVTIRQSDLLPVTQKYFDEDGSLKRVMEFSDVTTFDDVTLPATMTLIPQDEEGHTRITYEALEFNVDLDESFFTLQNLRKRI</sequence>
<evidence type="ECO:0000256" key="1">
    <source>
        <dbReference type="ARBA" id="ARBA00011245"/>
    </source>
</evidence>
<dbReference type="Proteomes" id="UP000626148">
    <property type="component" value="Unassembled WGS sequence"/>
</dbReference>
<dbReference type="Pfam" id="PF17131">
    <property type="entry name" value="LolA_like"/>
    <property type="match status" value="1"/>
</dbReference>
<comment type="subunit">
    <text evidence="1">Monomer.</text>
</comment>
<name>A0A918KK63_9GAMM</name>
<evidence type="ECO:0000256" key="3">
    <source>
        <dbReference type="ARBA" id="ARBA00022729"/>
    </source>
</evidence>
<feature type="domain" description="Uncharacterized protein TP-0789" evidence="6">
    <location>
        <begin position="69"/>
        <end position="244"/>
    </location>
</feature>
<evidence type="ECO:0000259" key="6">
    <source>
        <dbReference type="Pfam" id="PF17131"/>
    </source>
</evidence>
<reference evidence="7" key="2">
    <citation type="submission" date="2020-09" db="EMBL/GenBank/DDBJ databases">
        <authorList>
            <person name="Sun Q."/>
            <person name="Kim S."/>
        </authorList>
    </citation>
    <scope>NUCLEOTIDE SEQUENCE</scope>
    <source>
        <strain evidence="7">KCTC 22169</strain>
    </source>
</reference>
<keyword evidence="7" id="KW-0449">Lipoprotein</keyword>
<evidence type="ECO:0000313" key="7">
    <source>
        <dbReference type="EMBL" id="GGX64080.1"/>
    </source>
</evidence>
<keyword evidence="2" id="KW-0813">Transport</keyword>
<keyword evidence="8" id="KW-1185">Reference proteome</keyword>
<dbReference type="CDD" id="cd16329">
    <property type="entry name" value="LolA_like"/>
    <property type="match status" value="1"/>
</dbReference>
<evidence type="ECO:0000256" key="4">
    <source>
        <dbReference type="ARBA" id="ARBA00022927"/>
    </source>
</evidence>
<dbReference type="EMBL" id="BMXR01000009">
    <property type="protein sequence ID" value="GGX64080.1"/>
    <property type="molecule type" value="Genomic_DNA"/>
</dbReference>
<protein>
    <submittedName>
        <fullName evidence="7">Outer membrane lipoprotein-sorting protein</fullName>
    </submittedName>
</protein>
<dbReference type="PANTHER" id="PTHR37507:SF2">
    <property type="entry name" value="SPORULATION PROTEIN YDCC"/>
    <property type="match status" value="1"/>
</dbReference>
<dbReference type="PANTHER" id="PTHR37507">
    <property type="entry name" value="SPORULATION PROTEIN YDCC"/>
    <property type="match status" value="1"/>
</dbReference>
<dbReference type="SUPFAM" id="SSF89392">
    <property type="entry name" value="Prokaryotic lipoproteins and lipoprotein localization factors"/>
    <property type="match status" value="1"/>
</dbReference>
<proteinExistence type="predicted"/>
<organism evidence="7 8">
    <name type="scientific">Saccharospirillum salsuginis</name>
    <dbReference type="NCBI Taxonomy" id="418750"/>
    <lineage>
        <taxon>Bacteria</taxon>
        <taxon>Pseudomonadati</taxon>
        <taxon>Pseudomonadota</taxon>
        <taxon>Gammaproteobacteria</taxon>
        <taxon>Oceanospirillales</taxon>
        <taxon>Saccharospirillaceae</taxon>
        <taxon>Saccharospirillum</taxon>
    </lineage>
</organism>
<comment type="caution">
    <text evidence="7">The sequence shown here is derived from an EMBL/GenBank/DDBJ whole genome shotgun (WGS) entry which is preliminary data.</text>
</comment>
<dbReference type="Gene3D" id="2.50.20.10">
    <property type="entry name" value="Lipoprotein localisation LolA/LolB/LppX"/>
    <property type="match status" value="1"/>
</dbReference>
<evidence type="ECO:0000256" key="5">
    <source>
        <dbReference type="SAM" id="SignalP"/>
    </source>
</evidence>
<gene>
    <name evidence="7" type="ORF">GCM10007392_34680</name>
</gene>
<evidence type="ECO:0000256" key="2">
    <source>
        <dbReference type="ARBA" id="ARBA00022448"/>
    </source>
</evidence>
<keyword evidence="4" id="KW-0653">Protein transport</keyword>
<feature type="signal peptide" evidence="5">
    <location>
        <begin position="1"/>
        <end position="20"/>
    </location>
</feature>
<dbReference type="GO" id="GO:0015031">
    <property type="term" value="P:protein transport"/>
    <property type="evidence" value="ECO:0007669"/>
    <property type="project" value="UniProtKB-KW"/>
</dbReference>
<accession>A0A918KK63</accession>
<evidence type="ECO:0000313" key="8">
    <source>
        <dbReference type="Proteomes" id="UP000626148"/>
    </source>
</evidence>
<dbReference type="InterPro" id="IPR029046">
    <property type="entry name" value="LolA/LolB/LppX"/>
</dbReference>
<feature type="chain" id="PRO_5037710728" evidence="5">
    <location>
        <begin position="21"/>
        <end position="246"/>
    </location>
</feature>
<dbReference type="InterPro" id="IPR052944">
    <property type="entry name" value="Sporulation_related"/>
</dbReference>
<dbReference type="InterPro" id="IPR033399">
    <property type="entry name" value="TP_0789-like"/>
</dbReference>